<feature type="compositionally biased region" description="Polar residues" evidence="1">
    <location>
        <begin position="345"/>
        <end position="354"/>
    </location>
</feature>
<feature type="compositionally biased region" description="Low complexity" evidence="1">
    <location>
        <begin position="2426"/>
        <end position="2447"/>
    </location>
</feature>
<dbReference type="PROSITE" id="PS50096">
    <property type="entry name" value="IQ"/>
    <property type="match status" value="1"/>
</dbReference>
<dbReference type="Proteomes" id="UP000224006">
    <property type="component" value="Chromosome IV"/>
</dbReference>
<feature type="compositionally biased region" description="Polar residues" evidence="1">
    <location>
        <begin position="3978"/>
        <end position="4004"/>
    </location>
</feature>
<dbReference type="KEGG" id="bbes:BESB_055630"/>
<feature type="compositionally biased region" description="Low complexity" evidence="1">
    <location>
        <begin position="1911"/>
        <end position="1921"/>
    </location>
</feature>
<feature type="compositionally biased region" description="Basic and acidic residues" evidence="1">
    <location>
        <begin position="1684"/>
        <end position="1701"/>
    </location>
</feature>
<feature type="compositionally biased region" description="Low complexity" evidence="1">
    <location>
        <begin position="2013"/>
        <end position="2026"/>
    </location>
</feature>
<feature type="compositionally biased region" description="Low complexity" evidence="1">
    <location>
        <begin position="863"/>
        <end position="876"/>
    </location>
</feature>
<feature type="compositionally biased region" description="Basic and acidic residues" evidence="1">
    <location>
        <begin position="3229"/>
        <end position="3241"/>
    </location>
</feature>
<feature type="compositionally biased region" description="Basic and acidic residues" evidence="1">
    <location>
        <begin position="3614"/>
        <end position="3646"/>
    </location>
</feature>
<feature type="compositionally biased region" description="Low complexity" evidence="1">
    <location>
        <begin position="3560"/>
        <end position="3573"/>
    </location>
</feature>
<feature type="compositionally biased region" description="Basic and acidic residues" evidence="1">
    <location>
        <begin position="3548"/>
        <end position="3559"/>
    </location>
</feature>
<protein>
    <submittedName>
        <fullName evidence="2">Uncharacterized protein</fullName>
    </submittedName>
</protein>
<feature type="region of interest" description="Disordered" evidence="1">
    <location>
        <begin position="2663"/>
        <end position="2729"/>
    </location>
</feature>
<feature type="region of interest" description="Disordered" evidence="1">
    <location>
        <begin position="3845"/>
        <end position="3885"/>
    </location>
</feature>
<feature type="compositionally biased region" description="Basic and acidic residues" evidence="1">
    <location>
        <begin position="2357"/>
        <end position="2373"/>
    </location>
</feature>
<name>A0A2A9MKG9_BESBE</name>
<feature type="region of interest" description="Disordered" evidence="1">
    <location>
        <begin position="1329"/>
        <end position="1366"/>
    </location>
</feature>
<feature type="compositionally biased region" description="Polar residues" evidence="1">
    <location>
        <begin position="1774"/>
        <end position="1793"/>
    </location>
</feature>
<feature type="compositionally biased region" description="Basic and acidic residues" evidence="1">
    <location>
        <begin position="2801"/>
        <end position="2826"/>
    </location>
</feature>
<feature type="region of interest" description="Disordered" evidence="1">
    <location>
        <begin position="3548"/>
        <end position="3575"/>
    </location>
</feature>
<feature type="region of interest" description="Disordered" evidence="1">
    <location>
        <begin position="2514"/>
        <end position="2650"/>
    </location>
</feature>
<feature type="compositionally biased region" description="Basic and acidic residues" evidence="1">
    <location>
        <begin position="1883"/>
        <end position="1905"/>
    </location>
</feature>
<feature type="compositionally biased region" description="Basic residues" evidence="1">
    <location>
        <begin position="2607"/>
        <end position="2631"/>
    </location>
</feature>
<reference evidence="2 3" key="1">
    <citation type="submission" date="2017-09" db="EMBL/GenBank/DDBJ databases">
        <title>Genome sequencing of Besnoitia besnoiti strain Bb-Ger1.</title>
        <authorList>
            <person name="Schares G."/>
            <person name="Venepally P."/>
            <person name="Lorenzi H.A."/>
        </authorList>
    </citation>
    <scope>NUCLEOTIDE SEQUENCE [LARGE SCALE GENOMIC DNA]</scope>
    <source>
        <strain evidence="2 3">Bb-Ger1</strain>
    </source>
</reference>
<feature type="region of interest" description="Disordered" evidence="1">
    <location>
        <begin position="176"/>
        <end position="464"/>
    </location>
</feature>
<feature type="compositionally biased region" description="Low complexity" evidence="1">
    <location>
        <begin position="3121"/>
        <end position="3131"/>
    </location>
</feature>
<feature type="compositionally biased region" description="Basic and acidic residues" evidence="1">
    <location>
        <begin position="1840"/>
        <end position="1872"/>
    </location>
</feature>
<feature type="compositionally biased region" description="Basic and acidic residues" evidence="1">
    <location>
        <begin position="1249"/>
        <end position="1258"/>
    </location>
</feature>
<feature type="compositionally biased region" description="Low complexity" evidence="1">
    <location>
        <begin position="1606"/>
        <end position="1627"/>
    </location>
</feature>
<keyword evidence="3" id="KW-1185">Reference proteome</keyword>
<feature type="region of interest" description="Disordered" evidence="1">
    <location>
        <begin position="3964"/>
        <end position="4063"/>
    </location>
</feature>
<feature type="compositionally biased region" description="Low complexity" evidence="1">
    <location>
        <begin position="1873"/>
        <end position="1882"/>
    </location>
</feature>
<evidence type="ECO:0000256" key="1">
    <source>
        <dbReference type="SAM" id="MobiDB-lite"/>
    </source>
</evidence>
<feature type="region of interest" description="Disordered" evidence="1">
    <location>
        <begin position="3736"/>
        <end position="3790"/>
    </location>
</feature>
<feature type="region of interest" description="Disordered" evidence="1">
    <location>
        <begin position="2302"/>
        <end position="2489"/>
    </location>
</feature>
<feature type="compositionally biased region" description="Basic and acidic residues" evidence="1">
    <location>
        <begin position="2986"/>
        <end position="3002"/>
    </location>
</feature>
<feature type="compositionally biased region" description="Basic and acidic residues" evidence="1">
    <location>
        <begin position="1734"/>
        <end position="1770"/>
    </location>
</feature>
<feature type="region of interest" description="Disordered" evidence="1">
    <location>
        <begin position="3162"/>
        <end position="3332"/>
    </location>
</feature>
<dbReference type="VEuPathDB" id="ToxoDB:BESB_055630"/>
<feature type="compositionally biased region" description="Acidic residues" evidence="1">
    <location>
        <begin position="2680"/>
        <end position="2707"/>
    </location>
</feature>
<feature type="compositionally biased region" description="Basic and acidic residues" evidence="1">
    <location>
        <begin position="3192"/>
        <end position="3209"/>
    </location>
</feature>
<feature type="compositionally biased region" description="Polar residues" evidence="1">
    <location>
        <begin position="4287"/>
        <end position="4307"/>
    </location>
</feature>
<feature type="compositionally biased region" description="Basic and acidic residues" evidence="1">
    <location>
        <begin position="1518"/>
        <end position="1532"/>
    </location>
</feature>
<feature type="region of interest" description="Disordered" evidence="1">
    <location>
        <begin position="4195"/>
        <end position="4311"/>
    </location>
</feature>
<feature type="compositionally biased region" description="Low complexity" evidence="1">
    <location>
        <begin position="2553"/>
        <end position="2562"/>
    </location>
</feature>
<feature type="compositionally biased region" description="Low complexity" evidence="1">
    <location>
        <begin position="365"/>
        <end position="383"/>
    </location>
</feature>
<feature type="region of interest" description="Disordered" evidence="1">
    <location>
        <begin position="1997"/>
        <end position="2047"/>
    </location>
</feature>
<feature type="compositionally biased region" description="Low complexity" evidence="1">
    <location>
        <begin position="1412"/>
        <end position="1431"/>
    </location>
</feature>
<feature type="region of interest" description="Disordered" evidence="1">
    <location>
        <begin position="1222"/>
        <end position="1271"/>
    </location>
</feature>
<dbReference type="GeneID" id="40310492"/>
<feature type="compositionally biased region" description="Basic and acidic residues" evidence="1">
    <location>
        <begin position="1922"/>
        <end position="1951"/>
    </location>
</feature>
<feature type="compositionally biased region" description="Polar residues" evidence="1">
    <location>
        <begin position="1702"/>
        <end position="1720"/>
    </location>
</feature>
<comment type="caution">
    <text evidence="2">The sequence shown here is derived from an EMBL/GenBank/DDBJ whole genome shotgun (WGS) entry which is preliminary data.</text>
</comment>
<feature type="compositionally biased region" description="Polar residues" evidence="1">
    <location>
        <begin position="315"/>
        <end position="325"/>
    </location>
</feature>
<feature type="region of interest" description="Disordered" evidence="1">
    <location>
        <begin position="2872"/>
        <end position="2932"/>
    </location>
</feature>
<feature type="compositionally biased region" description="Low complexity" evidence="1">
    <location>
        <begin position="3075"/>
        <end position="3109"/>
    </location>
</feature>
<proteinExistence type="predicted"/>
<feature type="compositionally biased region" description="Basic residues" evidence="1">
    <location>
        <begin position="266"/>
        <end position="294"/>
    </location>
</feature>
<feature type="compositionally biased region" description="Basic and acidic residues" evidence="1">
    <location>
        <begin position="3736"/>
        <end position="3752"/>
    </location>
</feature>
<feature type="region of interest" description="Disordered" evidence="1">
    <location>
        <begin position="3074"/>
        <end position="3144"/>
    </location>
</feature>
<feature type="compositionally biased region" description="Polar residues" evidence="1">
    <location>
        <begin position="86"/>
        <end position="95"/>
    </location>
</feature>
<feature type="compositionally biased region" description="Basic and acidic residues" evidence="1">
    <location>
        <begin position="2907"/>
        <end position="2929"/>
    </location>
</feature>
<sequence length="4363" mass="459515">MGRWEYDQAARGGGTPPLQHQDRSSASTWRDTGKGAAAQAHTSALASSPSRSQPRWSPPRNYFSSSPGVSPGALAKKDSHRMPSSRGGSQPTSPSAAVDAKPLGGVRPSPLRAHSMNPVASHGLPSLPPGKHRLSRSLTNLSQIRDSPNTVLLVGPSSSSQPRRLTDGTYVPILAVTAPPSDGRSSKSKASSALPSRQHSFSSSHRNDSHQRHASGQHSLQTLGRSPSRDRSGSPTRCQGHRPQSRNHGDSGRARRQHSSNDLHRPRAACRHSSRSPHGSRHSTGHHHSWHRSSRTPSPAPSRHHARSREAFYGSSRSRGHTSSPRPRHHNCGERYSSRAGGTQPLASSVTPQRSRGESRERQIPSSSHASYAPPHASASSAYQIENAAPQQPPPRFSYTSQQPPDRHPSLSRGAASSGGRRLISDIPNAGALARAVSTSPRGPSITAGTELPRIYRQPPRSSHGFTVGSRAYGHSSSGFIPSSPRCAAPADRAALSAAKRSPAHSVSCCLSRGNSPSPRGVRRRQRECASSCDLQPPPCGLGAPAAFMRPPPEAPGCSRSASPFRQPYDASGVYYRDGRPLRDPDPSEAVKQSSAFSGVSTPARLGLAPWELDVPSCAAAALASKRSPSPLVFRSSSSAGSCGEGRHAFRSRRCGGCSDDCPLTGSPMPLPLLETYCDDTCSDLSRSSLSCLRFTRSFPRGKSRETFLNDCVPPQTPRACRPPSPVDSLGGRCPQPSSLLLRSSLGREQDHLSICGSAASLKQDSFLKGTRDGALRRAADTVEQSLAAASCSAARVQRTLSCERAVASLSPRESGGANARQRSPLGRGALARGTMTSAGLGSGGSGLSGDFCQSSGERHISSEPSLASSYSLSGSACRRTSPERGLDNAGGLPHSALNAQSSLTTSLPCLLQPAGLRCSPRCGTPPRVCGESGYLAESPSFPPPRNGLETPSFLPAPSEGPLLSARLSGEIAAERMRQRRHLCERADAREDSAAALGQSAGARHQEAESGESTRSAIRFSLRPPSPLCEASRCTHLSEVEAIEAEVEFEERRRQARARGEDDRRTEDLLRSLAALPRLSLEATRRLDAQRKALLACRHRRSSCSLTPPCGSCELPGAGSAVGCCLLPAARCGHLPPSPRSQSPPRRCLSGGVAEQGPLAFQGTGRVGESCPFAGGRAGDNDVGGNSCARSGEGSRVHCLTEILDRLSRAQEAQCENIRRRSAERAARCRAPPPGTKEDEAAAGLDASAETHQREPAESSRQGAGAPRCASPRCRLHSGETCRRLPAGAVRGGAGGRALPAVMQIKLEPARLAQIAAARETRDALVAAFAGPRERNEDRGRGRRREVDESRREDETERRGSRLSPSSCVSALSLRLSRSSHCTRQSSIASNSPCPSSCSSLQAACLSNPSSPALAPLSRAASRSQSRPASPVCATPSTGDGSSRPAGIAAQRLRVPSSTEEGASQSNGQTSAPSTSRGAKRPSRTLCRSAPPPSPSRGPSQGAPQLTAGGSPPSGRGRSSEDLRGNSKEVEPVNHPTTKRTKDSKTPPTPCATSGRRSSRDSTTRSARRHCDSSSRRLETAHRHGREKKEIAKKSSGSETRPAPAPSRSLSRASSAAAASKSQPKESAATHHPAKESKGKKLKERRAKAVEGRSLFPSPNRQPSRSSSAASARGHHRHSGQKTANRERAKKEKGNHTEKTRLSSALSRSGVSRQASSASTKDPRHHSSSRSSSKSRDRRERERQTRLSRSRSRDTRSAAEVPKHSKDERRQMKRSASATAQMLSASSLCRGTPSSARRDASRAPSFRLLSVPDPAPKRSSSSSSTRREESPRRAFSSSADRGRSAARGERKARLSERRRRNGETKKPSERSSSRTPSRPPSRSRGEEAMKILKSSSKHERPDSVSHRKASPSRSTSRLASTRSEKGSAREKEGKEATHPEKKRDKHFHDGSSLKQHGSRAAPPALHQGHSSPGARRETAYPLVACLSFSARPSRPACVASSLEKSVSPRKPLPHSLHSPAALLSALRRAEPNKLSSPSFSAPKSPPPDIVRSVLQSAGLPAALLSPPPASARFLDSATATATAAPARLGPGGETTEGNAAYSAGSQRNAQNEAAADRRTCPPAAVAATALGCADGAAGPGKLPRRAQEEVGCEFLAPQQAARDSPQSLNAATAAHASLAPELSTAEDLRRNAESCDFPSRLFSLPWPQAVWRPEESVPSLSALLAEDLEATAALCRRVARCADSSASSGSPAALSDALSAARPSSHSALPSSASLSSASSLQLPLDLSTAASAGTLSDSAGSLGGVSECEVSTSLPPSSSASSLPAEVSTELVPPLAAQAPGGSKARDARVNANEVDSGKTSDEAKAKSKEKAACFNRDANSSRRALPAHADSGPNEATRGSTSPSASAASSTHSATASMPPPVPTSLSLSSSSFGSPPSPAASRRVSAVERHFVEVTPDRPSAEEGGGRAVALSPSQPSPRPPLRPVAAPAAPASAAAIRLMLPRRHELLPQLSAFVPHPRRLPQRRERNRSPPRGAASCKAGKRLRDENASARIPAASARSDARARLQPLPQRARPCRSPLAPLLADTEGGHVDEGEGDGESRSGRHRQRRRGRSRGRRATSARRRVATARRNGGEEEDFGVHPGCPTSAKLRDLLRAIRGRQPAGDEQAEAGSAAEEQNEGEEAPEEEADDGGEDDATGDEAEEDREKSSQSAESTPSMRWARRSGFGDGSVGASFEEAAACDLWLLQQTNGETVKNLESAFAAAELLSPLAAEWASSASFLSALPRGSCGSGAPLRDAARRGDEGEGEVQRLDPRRREEETRGGCAEAVQLQALLSPPVCPLARPHLLMPAVSSAALTTHVRAAEAVAAGAQAESRPEQVAGSAGVRDAEGEAPTDAVCKGGLSRDAEKERRTEQHAAEGEREGCGGEPAEAAARARLHAVIRGHGGRSTAEKARQGKQSTPRRPHADAPDSAEGGGMRTGFEVKEWETARAKEKLEESEQAAAAGNPVAEAKTKYQTKEAAASPHEADSEMSSQRRASEVDEAASGSSQRKALRGFSAFVISTVSSRLHPAPASACPAPAASLASSSSPPTSLGCGSAPASSPRSRSRPPAPPAPFASFLTLSPSAEPRPPSPSPSLRASAASCAACPAAACAASSPRVARTDPACAECPPKSPLALRPPILSSSGMHEEGKSAPAVAEKDATKQVEAAGSADVESAAMQEGSVEEKRDAGRRLAIGDEDASQDAQQTLAGLSDLTEKDIQRERSPGGNETEKSASGERGFQGRGAASAVSEAQTEPVGDWTRAAATCPSTGPRSNCDSLSRRERQGITSEAKKAALGRLLAPSRAEPSPSLALESREVEDAQRRKLGMERVASPALSDFTFAMESPSEAPRELDGGADDATAAAPALNRLGECHMPGSDANGRRYGDTHKAVRCQERQERQEREAAESSTLSLERRDGTGEEVHPVWLCSAWCIWEEETEANAASSAVPETRTCGVQATDDAWAPPPLDAAASPTASASCLLSPSASRASLSAFYPQAHLAAPERGRSEKCGHESSTAAAAESPSSPCGFAAWRQTWGEKLEGTGAAKGPRRRRGGPHAAEMEALEAFKEVRRSRDSSEGRDTGMDSAECRDTRSAHFDSHGPQAGGWGGRCLSPLSRHPSPLSAEGREQAEQKQTPRAAEDSGGGLRSEERKTTSTRHGLSAVVAFSAKLRRPSLVRLKDVPALVSRHAELRTSRRRGREGDGKGARPPTRQKRKERDSPNADAPRVFAPRMAECPPQDSLSARPPRAAELRERAQGFVLQPAERELQRRRKPRLELATHPLPSRLRRCLLRGLARRVAPSPPPVSLRPTRVSRCSRARSPPAAALREQAKSQEPRQEYRRKALACALPLPAPAARASPPASALGTREPLREPSFTAAVQALSHPLVLCGSSLEALQAHTKELRARPNCEARPQRRHKALHKENQLVKVSAASQNARGQQADTSMFPSLSDAASPQVQGEHISETDSPAFFSPAFASHSASRDAHSRPQAKSPSLSGCFAPSAHTGESGVPLPRAHLPASPVQLQALSPSARLSPSSARLRRCVAPSEAPACETVLALETHQTEARLHEARPILSHAALCSFASASGYDSPELPPRSPSVCTSSAALTPHLVLLQRPPCAQSRLPPFVQQAHASPLFSLPGRPCSQAHLSAPRLTPESRYPPLSSPSTHSFLVLNEPRGARPPVSPTSGPSAASKVPPSASPVSWRGAQAARAQTGPVEALGRDLSVGDRLAGEMPNPEKQASCSQSPRGGATGPSQSLRAANVAPDSRALHAGKLDFVFRLAVAGQRATGSLFASAASALFGGGDEIPEFPQKRG</sequence>
<feature type="compositionally biased region" description="Low complexity" evidence="1">
    <location>
        <begin position="4235"/>
        <end position="4251"/>
    </location>
</feature>
<feature type="region of interest" description="Disordered" evidence="1">
    <location>
        <begin position="3614"/>
        <end position="3704"/>
    </location>
</feature>
<feature type="compositionally biased region" description="Low complexity" evidence="1">
    <location>
        <begin position="3659"/>
        <end position="3670"/>
    </location>
</feature>
<dbReference type="OrthoDB" id="10422213at2759"/>
<feature type="region of interest" description="Disordered" evidence="1">
    <location>
        <begin position="2946"/>
        <end position="3057"/>
    </location>
</feature>
<feature type="compositionally biased region" description="Basic and acidic residues" evidence="1">
    <location>
        <begin position="3260"/>
        <end position="3281"/>
    </location>
</feature>
<feature type="compositionally biased region" description="Polar residues" evidence="1">
    <location>
        <begin position="3313"/>
        <end position="3324"/>
    </location>
</feature>
<feature type="compositionally biased region" description="Polar residues" evidence="1">
    <location>
        <begin position="1456"/>
        <end position="1477"/>
    </location>
</feature>
<feature type="region of interest" description="Disordered" evidence="1">
    <location>
        <begin position="1"/>
        <end position="134"/>
    </location>
</feature>
<feature type="region of interest" description="Disordered" evidence="1">
    <location>
        <begin position="808"/>
        <end position="829"/>
    </location>
</feature>
<feature type="region of interest" description="Disordered" evidence="1">
    <location>
        <begin position="853"/>
        <end position="894"/>
    </location>
</feature>
<feature type="compositionally biased region" description="Basic and acidic residues" evidence="1">
    <location>
        <begin position="247"/>
        <end position="265"/>
    </location>
</feature>
<feature type="region of interest" description="Disordered" evidence="1">
    <location>
        <begin position="2797"/>
        <end position="2828"/>
    </location>
</feature>
<feature type="compositionally biased region" description="Polar residues" evidence="1">
    <location>
        <begin position="194"/>
        <end position="204"/>
    </location>
</feature>
<feature type="compositionally biased region" description="Polar residues" evidence="1">
    <location>
        <begin position="214"/>
        <end position="223"/>
    </location>
</feature>
<evidence type="ECO:0000313" key="3">
    <source>
        <dbReference type="Proteomes" id="UP000224006"/>
    </source>
</evidence>
<feature type="region of interest" description="Disordered" evidence="1">
    <location>
        <begin position="987"/>
        <end position="1017"/>
    </location>
</feature>
<feature type="compositionally biased region" description="Low complexity" evidence="1">
    <location>
        <begin position="4014"/>
        <end position="4026"/>
    </location>
</feature>
<feature type="compositionally biased region" description="Low complexity" evidence="1">
    <location>
        <begin position="36"/>
        <end position="60"/>
    </location>
</feature>
<organism evidence="2 3">
    <name type="scientific">Besnoitia besnoiti</name>
    <name type="common">Apicomplexan protozoan</name>
    <dbReference type="NCBI Taxonomy" id="94643"/>
    <lineage>
        <taxon>Eukaryota</taxon>
        <taxon>Sar</taxon>
        <taxon>Alveolata</taxon>
        <taxon>Apicomplexa</taxon>
        <taxon>Conoidasida</taxon>
        <taxon>Coccidia</taxon>
        <taxon>Eucoccidiorida</taxon>
        <taxon>Eimeriorina</taxon>
        <taxon>Sarcocystidae</taxon>
        <taxon>Besnoitia</taxon>
    </lineage>
</organism>
<dbReference type="EMBL" id="NWUJ01000004">
    <property type="protein sequence ID" value="PFH35912.1"/>
    <property type="molecule type" value="Genomic_DNA"/>
</dbReference>
<feature type="region of interest" description="Disordered" evidence="1">
    <location>
        <begin position="2084"/>
        <end position="2117"/>
    </location>
</feature>
<feature type="compositionally biased region" description="Low complexity" evidence="1">
    <location>
        <begin position="2310"/>
        <end position="2330"/>
    </location>
</feature>
<feature type="compositionally biased region" description="Low complexity" evidence="1">
    <location>
        <begin position="411"/>
        <end position="422"/>
    </location>
</feature>
<feature type="compositionally biased region" description="Basic and acidic residues" evidence="1">
    <location>
        <begin position="1558"/>
        <end position="1593"/>
    </location>
</feature>
<feature type="compositionally biased region" description="Basic and acidic residues" evidence="1">
    <location>
        <begin position="1332"/>
        <end position="1360"/>
    </location>
</feature>
<evidence type="ECO:0000313" key="2">
    <source>
        <dbReference type="EMBL" id="PFH35912.1"/>
    </source>
</evidence>
<gene>
    <name evidence="2" type="ORF">BESB_055630</name>
</gene>
<feature type="compositionally biased region" description="Basic and acidic residues" evidence="1">
    <location>
        <begin position="3438"/>
        <end position="3452"/>
    </location>
</feature>
<feature type="compositionally biased region" description="Basic and acidic residues" evidence="1">
    <location>
        <begin position="2448"/>
        <end position="2468"/>
    </location>
</feature>
<feature type="region of interest" description="Disordered" evidence="1">
    <location>
        <begin position="941"/>
        <end position="962"/>
    </location>
</feature>
<feature type="region of interest" description="Disordered" evidence="1">
    <location>
        <begin position="3344"/>
        <end position="3365"/>
    </location>
</feature>
<accession>A0A2A9MKG9</accession>
<dbReference type="STRING" id="94643.A0A2A9MKG9"/>
<feature type="region of interest" description="Disordered" evidence="1">
    <location>
        <begin position="3438"/>
        <end position="3463"/>
    </location>
</feature>
<dbReference type="RefSeq" id="XP_029219921.1">
    <property type="nucleotide sequence ID" value="XM_029363998.1"/>
</dbReference>
<feature type="region of interest" description="Disordered" evidence="1">
    <location>
        <begin position="1412"/>
        <end position="1976"/>
    </location>
</feature>
<feature type="compositionally biased region" description="Low complexity" evidence="1">
    <location>
        <begin position="1497"/>
        <end position="1517"/>
    </location>
</feature>
<feature type="compositionally biased region" description="Basic and acidic residues" evidence="1">
    <location>
        <begin position="3875"/>
        <end position="3885"/>
    </location>
</feature>
<feature type="compositionally biased region" description="Basic and acidic residues" evidence="1">
    <location>
        <begin position="2591"/>
        <end position="2606"/>
    </location>
</feature>
<feature type="compositionally biased region" description="Low complexity" evidence="1">
    <location>
        <begin position="2398"/>
        <end position="2419"/>
    </location>
</feature>